<evidence type="ECO:0000256" key="1">
    <source>
        <dbReference type="ARBA" id="ARBA00005395"/>
    </source>
</evidence>
<sequence>MTLAVEWTNVLQVDEVFDLTKQSYQGHGWSKAVFAADLSQPTAWYFGGRIDGKLIAYVSASLVLDELSITNVAVAPDWQQQGIGRSLMMRCLDQFKQPLRILLEVRASNQKAQKLYHHLGFETYYIRENYYQNPVEAAQLMDLKINGWGE</sequence>
<dbReference type="InterPro" id="IPR000182">
    <property type="entry name" value="GNAT_dom"/>
</dbReference>
<dbReference type="Gene3D" id="3.40.630.30">
    <property type="match status" value="1"/>
</dbReference>
<dbReference type="InterPro" id="IPR016181">
    <property type="entry name" value="Acyl_CoA_acyltransferase"/>
</dbReference>
<dbReference type="SUPFAM" id="SSF55729">
    <property type="entry name" value="Acyl-CoA N-acyltransferases (Nat)"/>
    <property type="match status" value="1"/>
</dbReference>
<gene>
    <name evidence="6" type="primary">rimI</name>
    <name evidence="6" type="ORF">FY536_02830</name>
</gene>
<comment type="function">
    <text evidence="5">Acetylates the N-terminal alanine of ribosomal protein bS18.</text>
</comment>
<dbReference type="EC" id="2.3.1.266" evidence="5"/>
<dbReference type="NCBIfam" id="TIGR01575">
    <property type="entry name" value="rimI"/>
    <property type="match status" value="1"/>
</dbReference>
<accession>A0A7H1MLE0</accession>
<evidence type="ECO:0000313" key="6">
    <source>
        <dbReference type="EMBL" id="QNT64276.1"/>
    </source>
</evidence>
<proteinExistence type="inferred from homology"/>
<dbReference type="InterPro" id="IPR050680">
    <property type="entry name" value="YpeA/RimI_acetyltransf"/>
</dbReference>
<evidence type="ECO:0000256" key="5">
    <source>
        <dbReference type="RuleBase" id="RU363094"/>
    </source>
</evidence>
<dbReference type="CDD" id="cd04301">
    <property type="entry name" value="NAT_SF"/>
    <property type="match status" value="1"/>
</dbReference>
<dbReference type="InterPro" id="IPR006464">
    <property type="entry name" value="AcTrfase_RimI/Ard1"/>
</dbReference>
<dbReference type="PANTHER" id="PTHR43420:SF44">
    <property type="entry name" value="ACETYLTRANSFERASE YPEA"/>
    <property type="match status" value="1"/>
</dbReference>
<keyword evidence="3 6" id="KW-0808">Transferase</keyword>
<evidence type="ECO:0000256" key="4">
    <source>
        <dbReference type="ARBA" id="ARBA00023315"/>
    </source>
</evidence>
<dbReference type="GO" id="GO:0005737">
    <property type="term" value="C:cytoplasm"/>
    <property type="evidence" value="ECO:0007669"/>
    <property type="project" value="UniProtKB-SubCell"/>
</dbReference>
<dbReference type="GO" id="GO:0008999">
    <property type="term" value="F:protein-N-terminal-alanine acetyltransferase activity"/>
    <property type="evidence" value="ECO:0007669"/>
    <property type="project" value="UniProtKB-EC"/>
</dbReference>
<dbReference type="AlphaFoldDB" id="A0A7H1MLE0"/>
<name>A0A7H1MLE0_9LACO</name>
<comment type="subcellular location">
    <subcellularLocation>
        <location evidence="5">Cytoplasm</location>
    </subcellularLocation>
</comment>
<dbReference type="PANTHER" id="PTHR43420">
    <property type="entry name" value="ACETYLTRANSFERASE"/>
    <property type="match status" value="1"/>
</dbReference>
<dbReference type="PROSITE" id="PS51186">
    <property type="entry name" value="GNAT"/>
    <property type="match status" value="1"/>
</dbReference>
<keyword evidence="7" id="KW-1185">Reference proteome</keyword>
<evidence type="ECO:0000313" key="7">
    <source>
        <dbReference type="Proteomes" id="UP000516446"/>
    </source>
</evidence>
<dbReference type="EMBL" id="CP043431">
    <property type="protein sequence ID" value="QNT64276.1"/>
    <property type="molecule type" value="Genomic_DNA"/>
</dbReference>
<dbReference type="Pfam" id="PF00583">
    <property type="entry name" value="Acetyltransf_1"/>
    <property type="match status" value="1"/>
</dbReference>
<comment type="similarity">
    <text evidence="1 5">Belongs to the acetyltransferase family. RimI subfamily.</text>
</comment>
<keyword evidence="4" id="KW-0012">Acyltransferase</keyword>
<evidence type="ECO:0000256" key="3">
    <source>
        <dbReference type="ARBA" id="ARBA00022679"/>
    </source>
</evidence>
<protein>
    <recommendedName>
        <fullName evidence="5">[Ribosomal protein bS18]-alanine N-acetyltransferase</fullName>
        <ecNumber evidence="5">2.3.1.266</ecNumber>
    </recommendedName>
</protein>
<dbReference type="RefSeq" id="WP_006845996.1">
    <property type="nucleotide sequence ID" value="NZ_CP026847.1"/>
</dbReference>
<reference evidence="6 7" key="1">
    <citation type="submission" date="2019-08" db="EMBL/GenBank/DDBJ databases">
        <authorList>
            <person name="Chang H.C."/>
            <person name="Mun S.Y."/>
        </authorList>
    </citation>
    <scope>NUCLEOTIDE SEQUENCE [LARGE SCALE GENOMIC DNA]</scope>
    <source>
        <strain evidence="6 7">SK</strain>
    </source>
</reference>
<organism evidence="6 7">
    <name type="scientific">Weissella koreensis</name>
    <dbReference type="NCBI Taxonomy" id="165096"/>
    <lineage>
        <taxon>Bacteria</taxon>
        <taxon>Bacillati</taxon>
        <taxon>Bacillota</taxon>
        <taxon>Bacilli</taxon>
        <taxon>Lactobacillales</taxon>
        <taxon>Lactobacillaceae</taxon>
        <taxon>Weissella</taxon>
    </lineage>
</organism>
<comment type="catalytic activity">
    <reaction evidence="5">
        <text>N-terminal L-alanyl-[ribosomal protein bS18] + acetyl-CoA = N-terminal N(alpha)-acetyl-L-alanyl-[ribosomal protein bS18] + CoA + H(+)</text>
        <dbReference type="Rhea" id="RHEA:43756"/>
        <dbReference type="Rhea" id="RHEA-COMP:10676"/>
        <dbReference type="Rhea" id="RHEA-COMP:10677"/>
        <dbReference type="ChEBI" id="CHEBI:15378"/>
        <dbReference type="ChEBI" id="CHEBI:57287"/>
        <dbReference type="ChEBI" id="CHEBI:57288"/>
        <dbReference type="ChEBI" id="CHEBI:64718"/>
        <dbReference type="ChEBI" id="CHEBI:83683"/>
        <dbReference type="EC" id="2.3.1.266"/>
    </reaction>
</comment>
<keyword evidence="2 5" id="KW-0963">Cytoplasm</keyword>
<dbReference type="Proteomes" id="UP000516446">
    <property type="component" value="Chromosome"/>
</dbReference>
<evidence type="ECO:0000256" key="2">
    <source>
        <dbReference type="ARBA" id="ARBA00022490"/>
    </source>
</evidence>